<name>M4QKC3_PYRYE</name>
<reference evidence="1" key="1">
    <citation type="journal article" date="2013" name="PLoS ONE">
        <title>Complete Sequence and Analysis of Plastid Genomes of Two Economically Important Red Algae: Pyropia haitanensis and Pyropia yezoensis.</title>
        <authorList>
            <person name="Wang L."/>
            <person name="Mao Y."/>
            <person name="Kong F."/>
            <person name="Li G."/>
            <person name="Ma F."/>
            <person name="Zhang B."/>
            <person name="Sun P."/>
            <person name="Bi G."/>
            <person name="Zhang F."/>
            <person name="Xue H."/>
            <person name="Cao M."/>
        </authorList>
    </citation>
    <scope>NUCLEOTIDE SEQUENCE</scope>
</reference>
<gene>
    <name evidence="1" type="primary">ORF621</name>
    <name evidence="1" type="ORF">PyyeCp049</name>
    <name evidence="2" type="ORF">PyyePp049</name>
</gene>
<evidence type="ECO:0000313" key="2">
    <source>
        <dbReference type="EMBL" id="QFZ66895.1"/>
    </source>
</evidence>
<organism evidence="1">
    <name type="scientific">Pyropia yezoensis</name>
    <name type="common">Susabi-nori</name>
    <name type="synonym">Porphyra yezoensis</name>
    <dbReference type="NCBI Taxonomy" id="2788"/>
    <lineage>
        <taxon>Eukaryota</taxon>
        <taxon>Rhodophyta</taxon>
        <taxon>Bangiophyceae</taxon>
        <taxon>Bangiales</taxon>
        <taxon>Bangiaceae</taxon>
        <taxon>Pyropia</taxon>
    </lineage>
</organism>
<dbReference type="EMBL" id="KC517072">
    <property type="protein sequence ID" value="AGH27559.1"/>
    <property type="molecule type" value="Genomic_DNA"/>
</dbReference>
<dbReference type="Gene3D" id="3.10.20.310">
    <property type="entry name" value="membrane protein fhac"/>
    <property type="match status" value="1"/>
</dbReference>
<reference evidence="2" key="2">
    <citation type="submission" date="2019-03" db="EMBL/GenBank/DDBJ databases">
        <authorList>
            <person name="Xu K."/>
            <person name="Yu X."/>
            <person name="Mao Y."/>
        </authorList>
    </citation>
    <scope>NUCLEOTIDE SEQUENCE</scope>
    <source>
        <strain evidence="2">RZ-58</strain>
    </source>
</reference>
<evidence type="ECO:0000313" key="1">
    <source>
        <dbReference type="EMBL" id="AGH27559.1"/>
    </source>
</evidence>
<sequence length="612" mass="71914">MYKKNISNIFLLPNDILKRIYICNKKKKLIPHSFLINLFQKQIGYPKSFANLNWAFSKIIKWYYDRGYQWSLVEVKQASDASSIVIDIHEGVVKTIITEYYTLSYKRVSGILCVESIEQYLGVRVGAPLNIIDLQKKITYLKDNQLVGDIIYSIERSNNSSMSLDIKFQIQELKDKEIIVLAESSSIISHACNLLNQYRNRLVASNIVSLSTNKLHACYFNYKLDYQYKYINTSNLIKLLAYSISCRKTLLIHYFNLQTLISCTKKNTIGFQLYLRNLSFGKAFCVLSMKFIKNGLNIKILYINPSLIVDQNFVFQFAIQIIKQYHTAKPPALFLTNLDLEQYVAESLLMYHFTSCFSISEKILLSRIMHTDSLFFNSENFHFDDRTNAINSYDTFKQNTKIFYQEFLSLLLSLRYQNFNYLGWPLKGHFFEIKSLYLAPFQKSDFSDSRKTLFFHKMSLKQVSNFNLPVSFKSHLNHILVSTIKCQSNLNMRTVSLLLIDSPAEYLLYKSILNFSIKVRMQYFIPMSNNIRLSLFYNYLDCFLIRSSQSCIHIWQDLRTLTPIQNFWLKKFSYGAGIQLKLPIKQMPPLSIEYTVTSSRYFCIYLRTYYQR</sequence>
<dbReference type="EMBL" id="MK695880">
    <property type="protein sequence ID" value="QFZ66895.1"/>
    <property type="molecule type" value="Genomic_DNA"/>
</dbReference>
<keyword evidence="1" id="KW-0150">Chloroplast</keyword>
<geneLocation type="plastid" evidence="1"/>
<proteinExistence type="predicted"/>
<keyword evidence="1" id="KW-0934">Plastid</keyword>
<dbReference type="AlphaFoldDB" id="M4QKC3"/>
<accession>M4QKC3</accession>
<protein>
    <submittedName>
        <fullName evidence="1">Uncharacterized protein</fullName>
    </submittedName>
</protein>